<dbReference type="GO" id="GO:0032259">
    <property type="term" value="P:methylation"/>
    <property type="evidence" value="ECO:0007669"/>
    <property type="project" value="UniProtKB-KW"/>
</dbReference>
<evidence type="ECO:0000313" key="1">
    <source>
        <dbReference type="EMBL" id="MBD0850644.1"/>
    </source>
</evidence>
<keyword evidence="1" id="KW-0808">Transferase</keyword>
<evidence type="ECO:0000313" key="2">
    <source>
        <dbReference type="Proteomes" id="UP000598350"/>
    </source>
</evidence>
<keyword evidence="1" id="KW-0489">Methyltransferase</keyword>
<dbReference type="GO" id="GO:0008168">
    <property type="term" value="F:methyltransferase activity"/>
    <property type="evidence" value="ECO:0007669"/>
    <property type="project" value="UniProtKB-KW"/>
</dbReference>
<dbReference type="SUPFAM" id="SSF53335">
    <property type="entry name" value="S-adenosyl-L-methionine-dependent methyltransferases"/>
    <property type="match status" value="1"/>
</dbReference>
<dbReference type="RefSeq" id="WP_188313791.1">
    <property type="nucleotide sequence ID" value="NZ_JABTCG010000003.1"/>
</dbReference>
<organism evidence="1 2">
    <name type="scientific">Maribacter arenosus</name>
    <dbReference type="NCBI Taxonomy" id="1854708"/>
    <lineage>
        <taxon>Bacteria</taxon>
        <taxon>Pseudomonadati</taxon>
        <taxon>Bacteroidota</taxon>
        <taxon>Flavobacteriia</taxon>
        <taxon>Flavobacteriales</taxon>
        <taxon>Flavobacteriaceae</taxon>
        <taxon>Maribacter</taxon>
    </lineage>
</organism>
<reference evidence="1 2" key="1">
    <citation type="submission" date="2020-05" db="EMBL/GenBank/DDBJ databases">
        <title>The draft genome sequence of Maribacter arenosus CAU 1321.</title>
        <authorList>
            <person name="Mu L."/>
        </authorList>
    </citation>
    <scope>NUCLEOTIDE SEQUENCE [LARGE SCALE GENOMIC DNA]</scope>
    <source>
        <strain evidence="1 2">CAU 1321</strain>
    </source>
</reference>
<accession>A0ABR7VAF9</accession>
<keyword evidence="2" id="KW-1185">Reference proteome</keyword>
<gene>
    <name evidence="1" type="ORF">HPE63_08190</name>
</gene>
<name>A0ABR7VAF9_9FLAO</name>
<comment type="caution">
    <text evidence="1">The sequence shown here is derived from an EMBL/GenBank/DDBJ whole genome shotgun (WGS) entry which is preliminary data.</text>
</comment>
<dbReference type="InterPro" id="IPR029063">
    <property type="entry name" value="SAM-dependent_MTases_sf"/>
</dbReference>
<proteinExistence type="predicted"/>
<dbReference type="Gene3D" id="3.40.50.150">
    <property type="entry name" value="Vaccinia Virus protein VP39"/>
    <property type="match status" value="1"/>
</dbReference>
<sequence length="178" mass="21034">MYEKTFPNKRFAKTLSFLERHISKDQSILDLGIENPFSKIMKEKGYSVTNTKGEDLDLDFTTVIESKAEVVTAFEIFEHLVAPFNVLREIKAKHLVASIPLRLWFSSAYQSKTDPWDRHYHEFEDWQFDWLLEKAGWKIVDRNKWTNPVKKLGLRPLLRSFTPRYYIVYAERIAEVGS</sequence>
<dbReference type="EMBL" id="JABTCG010000003">
    <property type="protein sequence ID" value="MBD0850644.1"/>
    <property type="molecule type" value="Genomic_DNA"/>
</dbReference>
<protein>
    <submittedName>
        <fullName evidence="1">Methyltransferase</fullName>
    </submittedName>
</protein>
<dbReference type="Proteomes" id="UP000598350">
    <property type="component" value="Unassembled WGS sequence"/>
</dbReference>